<feature type="transmembrane region" description="Helical" evidence="1">
    <location>
        <begin position="1003"/>
        <end position="1036"/>
    </location>
</feature>
<feature type="transmembrane region" description="Helical" evidence="1">
    <location>
        <begin position="1385"/>
        <end position="1404"/>
    </location>
</feature>
<feature type="transmembrane region" description="Helical" evidence="1">
    <location>
        <begin position="2416"/>
        <end position="2433"/>
    </location>
</feature>
<feature type="transmembrane region" description="Helical" evidence="1">
    <location>
        <begin position="2642"/>
        <end position="2661"/>
    </location>
</feature>
<dbReference type="SUPFAM" id="SSF51126">
    <property type="entry name" value="Pectin lyase-like"/>
    <property type="match status" value="6"/>
</dbReference>
<feature type="transmembrane region" description="Helical" evidence="1">
    <location>
        <begin position="2561"/>
        <end position="2578"/>
    </location>
</feature>
<keyword evidence="3" id="KW-1185">Reference proteome</keyword>
<feature type="transmembrane region" description="Helical" evidence="1">
    <location>
        <begin position="1342"/>
        <end position="1365"/>
    </location>
</feature>
<comment type="caution">
    <text evidence="2">The sequence shown here is derived from an EMBL/GenBank/DDBJ whole genome shotgun (WGS) entry which is preliminary data.</text>
</comment>
<accession>A0ABN8M141</accession>
<evidence type="ECO:0000313" key="2">
    <source>
        <dbReference type="EMBL" id="CAH3023276.1"/>
    </source>
</evidence>
<feature type="transmembrane region" description="Helical" evidence="1">
    <location>
        <begin position="1230"/>
        <end position="1248"/>
    </location>
</feature>
<keyword evidence="1" id="KW-0812">Transmembrane</keyword>
<feature type="transmembrane region" description="Helical" evidence="1">
    <location>
        <begin position="2490"/>
        <end position="2507"/>
    </location>
</feature>
<dbReference type="InterPro" id="IPR006626">
    <property type="entry name" value="PbH1"/>
</dbReference>
<protein>
    <submittedName>
        <fullName evidence="2">Uncharacterized protein</fullName>
    </submittedName>
</protein>
<dbReference type="PANTHER" id="PTHR11319:SF35">
    <property type="entry name" value="OUTER MEMBRANE PROTEIN PMPC-RELATED"/>
    <property type="match status" value="1"/>
</dbReference>
<name>A0ABN8M141_9CNID</name>
<dbReference type="PANTHER" id="PTHR11319">
    <property type="entry name" value="G PROTEIN-COUPLED RECEPTOR-RELATED"/>
    <property type="match status" value="1"/>
</dbReference>
<reference evidence="2 3" key="1">
    <citation type="submission" date="2022-05" db="EMBL/GenBank/DDBJ databases">
        <authorList>
            <consortium name="Genoscope - CEA"/>
            <person name="William W."/>
        </authorList>
    </citation>
    <scope>NUCLEOTIDE SEQUENCE [LARGE SCALE GENOMIC DNA]</scope>
</reference>
<evidence type="ECO:0000313" key="3">
    <source>
        <dbReference type="Proteomes" id="UP001159427"/>
    </source>
</evidence>
<dbReference type="SMART" id="SM00710">
    <property type="entry name" value="PbH1"/>
    <property type="match status" value="8"/>
</dbReference>
<feature type="transmembrane region" description="Helical" evidence="1">
    <location>
        <begin position="1311"/>
        <end position="1327"/>
    </location>
</feature>
<feature type="transmembrane region" description="Helical" evidence="1">
    <location>
        <begin position="2803"/>
        <end position="2822"/>
    </location>
</feature>
<dbReference type="Proteomes" id="UP001159427">
    <property type="component" value="Unassembled WGS sequence"/>
</dbReference>
<feature type="transmembrane region" description="Helical" evidence="1">
    <location>
        <begin position="1114"/>
        <end position="1136"/>
    </location>
</feature>
<feature type="transmembrane region" description="Helical" evidence="1">
    <location>
        <begin position="1196"/>
        <end position="1218"/>
    </location>
</feature>
<evidence type="ECO:0000256" key="1">
    <source>
        <dbReference type="SAM" id="Phobius"/>
    </source>
</evidence>
<gene>
    <name evidence="2" type="ORF">PEVE_00018700</name>
</gene>
<keyword evidence="1" id="KW-1133">Transmembrane helix</keyword>
<organism evidence="2 3">
    <name type="scientific">Porites evermanni</name>
    <dbReference type="NCBI Taxonomy" id="104178"/>
    <lineage>
        <taxon>Eukaryota</taxon>
        <taxon>Metazoa</taxon>
        <taxon>Cnidaria</taxon>
        <taxon>Anthozoa</taxon>
        <taxon>Hexacorallia</taxon>
        <taxon>Scleractinia</taxon>
        <taxon>Fungiina</taxon>
        <taxon>Poritidae</taxon>
        <taxon>Porites</taxon>
    </lineage>
</organism>
<dbReference type="InterPro" id="IPR011050">
    <property type="entry name" value="Pectin_lyase_fold/virulence"/>
</dbReference>
<sequence length="2856" mass="322225">MRRKKQQIYSLVILNSFSVNCTASGAQATQRKEVFVSPFGRDANNCGTEVLPCQTITQAVRQVTWNGEIYLNGSGTENFPYKCSRPNEHLGICIKKSLTITGFLSPHVFCPGGIYFQKKNDKKHIRVKLSGIVFTQTSLTFEDCKCVTLVNCTFGGASELLRVYMQNITTFQLDITGHSFFHNNSLCFMLLFLQNIKNKSRFVTVNMSDTYFTMNGVDIEQQRAHTGGLKMVSKEKRASKIIEYVNISCNNVHYVNNFGSFLHFDVPNVLVKETYEDLNFNSNNLQPAGNNLYFSNVKETNVIFKGLRCERNPSSCCIRIQSIKAAVDIQSSLFDGIFQALYLESKINASLRIFGSVIKNNSADAGAALFATSPKGFLKINITNTLFSNCRAKKYGGTISIGRRNSRHQKQSVPDTLDFTLRNVSVKEWTGNDHKYSTIDVLLKSGKVTIEQSNFSNTRSASPNGAVLVNTLGGKSNITVLNCSVIVSGVKTPKAKSQALTFKIVASKKSAGIVSISNSLFENIGEKQKGLSVSPKYHIRVINITVVSFFYGFQVLAEYPRNIMCPMNIYIDKCTFINNIYDMLLTPYDPTFVHVTIQNSLFTSNETLFRKSYVIRLNIRLEKISSTNAVVMLDNDTFDSKPSINFAFFFKGTKNVTIKGCTFRNCIYAFSHAHKWPIEAGDFYETGSGAISILTHPDTLLRNGCLHFNTVNNTHPIWAYESYVTFKDTVFEQNMGLIAGGVHISNGFTTFKRCLFKDNFGIQQSGHIYSSSGTGRLDMEDCLFLRTRRMFNGINSSRYVKATFLYSESGGPLNLKNTSLISVFPARNDFRMFDISSGGYVYMDDKSTMRCNEGSKLVLENATHLEYTKENGESCRKNVTVIKYSCLSCPVGNYSLQKGTSRGLFVNNTIRCLRCPFGARCIERNIAAKPNFWGYQTTKGHQQQLKFSACPEHYCQSPTDVSNDFNRCRGNRNGTLCGKCAEGFTESLFSTECSEATKCGKSWIWVVTILLTLGLVLYLLIKPPILGFLCCQILWFRRGRHQIRHNQASDSGFIKITFYFYQVAEILMDTSIENRLKIIPFLAFVISALNFQVTTVNNKIGCPFSGLTAVTKELFLSGTVFLAVANVFIVYILHLFINILRQKEKPRLIHYAAVFMEVLLLGYERLAETSLNLMHCVSIGSRKWLFIDGNIPCLQWWQYILLAYIAVFVMPFTFVLYWGSSKLSKSSITANEFLGACVLPFPFLIYWICQTIWNRKKENVSASNQEVNSDVLEILHGPFRKGTLYWESVLIGRRFILLSFHTFITDRMLRGFCMTSACFLMTIHHVLNNPYKNTLANKSETLSLVVLTLMATINLPKAIFFSFGVEMNIDASNVTNMEMLKWIEVGALVFIPAFLTLLVTFALLSQLARFGLFVFKYIGRLCLYRLSNRMTEAYSPLIAAQEFHHERVYVSPFGSDANNCGAKAHPCQTIAQAVRLVNWGGEIYLNGSGTENLPYNCSRSNEHLGICINKSLTIIGLLSPRVSCSRGFYFRNENDERQIRVKLVGVVFRRTSLTFEDCRRATIVNCTFSFSPEVLSVFLQNVTTFQLDITGYSLFHNNSLCLMFRFLESVGNFSRFVTVNVTDSYFTKNGFLSHGKLRRTYRGGIKMVSEEKRASKLEYINIFCNNVNYAGNFGSFLDLSVPNAQTKETHKDVNLALNKAPSGVTLYFSKAKETCAIFKGLRCVSNPTSGCIKIHSDQAEVDVHGSFFSHVSQGLHLDSKISAKVRIFSSEFAKNNAGFGGSFFATSPRGFLKIHIINVVFSNSQAKKYGCTIAIGKPEEIVGRKHRNESIPDELHFTLRNVTIEQWSGKGSKCAAINVLLKSGHVTMEESRFYKKRQTSVMGPLILKTLGGKSNVTISNCSFVDKSVKKRRAIAFKIVASNGNAGIVTISNSVFISSGKKQKALFLSPKYRIKVINITVISFRYGIQVLSSSPKNSTFPIDVCFDKCTFTNNIYDLMLTLFDPTSVQLTIQNTIFTSNENLFQKGYAIRLNIPPLKNINFSNAVVKLDNDTFDSKPSSNIALFFKGKKVVEIKRCTFRNCTYTHSDVQRWNMTQTREFYETGSGAISILTYPDKIIKNGCLHWPTTRDTHPVWQYESYVLFEDSVFEENLGLIAGGVHISNGFTKFRRCVFRDNFGIQQSGHIYSAYGTGKLELEDCLFSRTKERMFGCNSFSYGKAIFLHSESGGPLNLRNTSLTSEIPARREFSMLDISSGGYVHMDKKSTMQCSEGSQLLLENATHIVYTDVKGVSCIINVTTLRYSCHPCYPGYYSLQKGTSRGLFVNSTVRCLRCPFGASCIQRNVAAKPDFWGFRHQQQLQFLACPEHYCKKPRRDSKDFNSCNGNRSGALCGKCAKGFTESLFSTECFKAQKCGQFCLWVVTILVTFALVLFLLIKPPILSFLGRQIPWCRRDHHQSRQHEDSDSSFIKITFYFYQVIELLMDTPIEGRLKIIPFLAFVISVFNFQIAAINNNIGCPFAGLTAVTKEVLLSGIVFMAMANVFILYFVHFFINLLRQKEKPRRLHYAAVFMEVLLLGYERLAEMSLKLMHCVSVGSRKWLFIDGNVPCLQWWQYILLAYVAVFILPFTLILYWGSSKLYTSSIKANEFLAACVLPLPFLIYWLYQSIWNKGERHVPGSDQDVNKDVLEIIHGPFRPPDTDNKGALYWESVLIARRLILLVIHTFITDALLRGVCISGACFLTTVHHILKNPYKDQLANKSETLSLVVLTLIAVINLPKATLFSFGVDMSPDASKGFYLEMVKWFEVAALAFIPALVFLLLLFALLSQLARFGVFLFKYIRLFCQYRPSDLMAEAHSPLI</sequence>
<feature type="transmembrane region" description="Helical" evidence="1">
    <location>
        <begin position="1076"/>
        <end position="1094"/>
    </location>
</feature>
<dbReference type="EMBL" id="CALNXI010000253">
    <property type="protein sequence ID" value="CAH3023276.1"/>
    <property type="molecule type" value="Genomic_DNA"/>
</dbReference>
<keyword evidence="1" id="KW-0472">Membrane</keyword>
<feature type="transmembrane region" description="Helical" evidence="1">
    <location>
        <begin position="2759"/>
        <end position="2783"/>
    </location>
</feature>
<feature type="transmembrane region" description="Helical" evidence="1">
    <location>
        <begin position="2713"/>
        <end position="2738"/>
    </location>
</feature>
<feature type="transmembrane region" description="Helical" evidence="1">
    <location>
        <begin position="2527"/>
        <end position="2549"/>
    </location>
</feature>
<feature type="transmembrane region" description="Helical" evidence="1">
    <location>
        <begin position="2608"/>
        <end position="2630"/>
    </location>
</feature>
<proteinExistence type="predicted"/>